<dbReference type="PROSITE" id="PS51677">
    <property type="entry name" value="NODB"/>
    <property type="match status" value="1"/>
</dbReference>
<accession>A0A4P2Q9T4</accession>
<dbReference type="InterPro" id="IPR011330">
    <property type="entry name" value="Glyco_hydro/deAcase_b/a-brl"/>
</dbReference>
<proteinExistence type="predicted"/>
<evidence type="ECO:0000313" key="4">
    <source>
        <dbReference type="Proteomes" id="UP000295781"/>
    </source>
</evidence>
<evidence type="ECO:0000256" key="1">
    <source>
        <dbReference type="SAM" id="MobiDB-lite"/>
    </source>
</evidence>
<feature type="domain" description="NodB homology" evidence="2">
    <location>
        <begin position="62"/>
        <end position="259"/>
    </location>
</feature>
<feature type="compositionally biased region" description="Gly residues" evidence="1">
    <location>
        <begin position="13"/>
        <end position="40"/>
    </location>
</feature>
<dbReference type="RefSeq" id="WP_165373494.1">
    <property type="nucleotide sequence ID" value="NZ_CP012670.1"/>
</dbReference>
<dbReference type="EMBL" id="CP012670">
    <property type="protein sequence ID" value="AUX26355.1"/>
    <property type="molecule type" value="Genomic_DNA"/>
</dbReference>
<dbReference type="InterPro" id="IPR002509">
    <property type="entry name" value="NODB_dom"/>
</dbReference>
<sequence>MLGQACSSAPSGGPDGGGAGAAPGGATASGGGTEGAGGGPIVDEAPRFAIEGVTTWRHGASAAYTLIHDDTCGAGLDNQLSVAAPALGQRGLRASFGAIVQSCVERDLWDALRELLAQGHEIVNHSFSHPDLTMPPVDLAVEIDGARATLEAELSGYGITFFVFPLDAFNDELVDHLRAQGYLGARAGARGVNPPDYEDDLRIRFDVFGPGYSVYAGAAGTPCAAVAPGDEAGGASPACRQYILDQLVEDAIAAGGWGVRELHSVAGEAWEPVPIDEYEAHLDRVRDRIDAGALWMDTASAVLRYRRAREACPPPVVRGDRLLFAPPSGRCAAYATPLTWIVKPLAGAPTALSAIQDGAPLDTRAVGDGRFLVDADPAGGAVTLSAQ</sequence>
<dbReference type="SUPFAM" id="SSF88713">
    <property type="entry name" value="Glycoside hydrolase/deacetylase"/>
    <property type="match status" value="1"/>
</dbReference>
<feature type="region of interest" description="Disordered" evidence="1">
    <location>
        <begin position="1"/>
        <end position="43"/>
    </location>
</feature>
<organism evidence="3 4">
    <name type="scientific">Sorangium cellulosum</name>
    <name type="common">Polyangium cellulosum</name>
    <dbReference type="NCBI Taxonomy" id="56"/>
    <lineage>
        <taxon>Bacteria</taxon>
        <taxon>Pseudomonadati</taxon>
        <taxon>Myxococcota</taxon>
        <taxon>Polyangia</taxon>
        <taxon>Polyangiales</taxon>
        <taxon>Polyangiaceae</taxon>
        <taxon>Sorangium</taxon>
    </lineage>
</organism>
<dbReference type="Gene3D" id="3.20.20.370">
    <property type="entry name" value="Glycoside hydrolase/deacetylase"/>
    <property type="match status" value="1"/>
</dbReference>
<name>A0A4P2Q9T4_SORCE</name>
<gene>
    <name evidence="3" type="ORF">SOCEGT47_069160</name>
</gene>
<dbReference type="Proteomes" id="UP000295781">
    <property type="component" value="Chromosome"/>
</dbReference>
<dbReference type="GO" id="GO:0016810">
    <property type="term" value="F:hydrolase activity, acting on carbon-nitrogen (but not peptide) bonds"/>
    <property type="evidence" value="ECO:0007669"/>
    <property type="project" value="InterPro"/>
</dbReference>
<dbReference type="Pfam" id="PF01522">
    <property type="entry name" value="Polysacc_deac_1"/>
    <property type="match status" value="1"/>
</dbReference>
<evidence type="ECO:0000259" key="2">
    <source>
        <dbReference type="PROSITE" id="PS51677"/>
    </source>
</evidence>
<dbReference type="GO" id="GO:0005975">
    <property type="term" value="P:carbohydrate metabolic process"/>
    <property type="evidence" value="ECO:0007669"/>
    <property type="project" value="InterPro"/>
</dbReference>
<evidence type="ECO:0000313" key="3">
    <source>
        <dbReference type="EMBL" id="AUX26355.1"/>
    </source>
</evidence>
<dbReference type="AlphaFoldDB" id="A0A4P2Q9T4"/>
<protein>
    <recommendedName>
        <fullName evidence="2">NodB homology domain-containing protein</fullName>
    </recommendedName>
</protein>
<reference evidence="3 4" key="1">
    <citation type="submission" date="2015-09" db="EMBL/GenBank/DDBJ databases">
        <title>Sorangium comparison.</title>
        <authorList>
            <person name="Zaburannyi N."/>
            <person name="Bunk B."/>
            <person name="Overmann J."/>
            <person name="Mueller R."/>
        </authorList>
    </citation>
    <scope>NUCLEOTIDE SEQUENCE [LARGE SCALE GENOMIC DNA]</scope>
    <source>
        <strain evidence="3 4">So ceGT47</strain>
    </source>
</reference>